<dbReference type="Pfam" id="PF00892">
    <property type="entry name" value="EamA"/>
    <property type="match status" value="2"/>
</dbReference>
<evidence type="ECO:0000313" key="3">
    <source>
        <dbReference type="EMBL" id="KMW56518.1"/>
    </source>
</evidence>
<proteinExistence type="predicted"/>
<feature type="transmembrane region" description="Helical" evidence="1">
    <location>
        <begin position="191"/>
        <end position="213"/>
    </location>
</feature>
<evidence type="ECO:0000259" key="2">
    <source>
        <dbReference type="Pfam" id="PF00892"/>
    </source>
</evidence>
<dbReference type="AlphaFoldDB" id="A0A0J9GSP5"/>
<dbReference type="PANTHER" id="PTHR22911">
    <property type="entry name" value="ACYL-MALONYL CONDENSING ENZYME-RELATED"/>
    <property type="match status" value="1"/>
</dbReference>
<protein>
    <submittedName>
        <fullName evidence="3">Arginine/ornithine antiporter ArcD</fullName>
    </submittedName>
</protein>
<feature type="transmembrane region" description="Helical" evidence="1">
    <location>
        <begin position="102"/>
        <end position="122"/>
    </location>
</feature>
<dbReference type="STRING" id="1675527.AIOL_001472"/>
<dbReference type="EMBL" id="LFTY01000002">
    <property type="protein sequence ID" value="KMW56518.1"/>
    <property type="molecule type" value="Genomic_DNA"/>
</dbReference>
<dbReference type="SUPFAM" id="SSF103481">
    <property type="entry name" value="Multidrug resistance efflux transporter EmrE"/>
    <property type="match status" value="2"/>
</dbReference>
<dbReference type="GO" id="GO:0016020">
    <property type="term" value="C:membrane"/>
    <property type="evidence" value="ECO:0007669"/>
    <property type="project" value="InterPro"/>
</dbReference>
<sequence>MTEWLMSLPGTETGKQLAIVCALVSAFMHALFGSMQKGRMDPWISRGAFDFWMAVLAAPVALFVVPWPDAQTFLILAGAMVIHFFYKLTMTLAYVRAPYTTVYPVVRGTSPVITVIAASIFFAESYSATQWLGIAFVSGGILALSALNIARGETARGPLLSGLAIAFLCGLFVAAYTTWDAWGIRTAQTPFVFLAWFFFLSSLDFPIISYLRWRRAEAPPRAARIMRNGFFGALVAFVSFGGVMLATYLDKVGEAAVLRETSTVFAAIIGWIFLKEAVGPGRAALMVLIAAGAIIVEFG</sequence>
<accession>A0A0J9GSP5</accession>
<comment type="caution">
    <text evidence="3">The sequence shown here is derived from an EMBL/GenBank/DDBJ whole genome shotgun (WGS) entry which is preliminary data.</text>
</comment>
<evidence type="ECO:0000313" key="4">
    <source>
        <dbReference type="Proteomes" id="UP000037178"/>
    </source>
</evidence>
<organism evidence="3 4">
    <name type="scientific">Candidatus Rhodobacter oscarellae</name>
    <dbReference type="NCBI Taxonomy" id="1675527"/>
    <lineage>
        <taxon>Bacteria</taxon>
        <taxon>Pseudomonadati</taxon>
        <taxon>Pseudomonadota</taxon>
        <taxon>Alphaproteobacteria</taxon>
        <taxon>Rhodobacterales</taxon>
        <taxon>Rhodobacter group</taxon>
        <taxon>Rhodobacter</taxon>
    </lineage>
</organism>
<feature type="transmembrane region" description="Helical" evidence="1">
    <location>
        <begin position="16"/>
        <end position="35"/>
    </location>
</feature>
<gene>
    <name evidence="3" type="ORF">AIOL_001472</name>
</gene>
<dbReference type="OrthoDB" id="9783707at2"/>
<feature type="transmembrane region" description="Helical" evidence="1">
    <location>
        <begin position="128"/>
        <end position="147"/>
    </location>
</feature>
<feature type="domain" description="EamA" evidence="2">
    <location>
        <begin position="161"/>
        <end position="296"/>
    </location>
</feature>
<feature type="transmembrane region" description="Helical" evidence="1">
    <location>
        <begin position="73"/>
        <end position="95"/>
    </location>
</feature>
<dbReference type="Proteomes" id="UP000037178">
    <property type="component" value="Unassembled WGS sequence"/>
</dbReference>
<evidence type="ECO:0000256" key="1">
    <source>
        <dbReference type="SAM" id="Phobius"/>
    </source>
</evidence>
<keyword evidence="1" id="KW-0472">Membrane</keyword>
<dbReference type="InterPro" id="IPR000620">
    <property type="entry name" value="EamA_dom"/>
</dbReference>
<dbReference type="RefSeq" id="WP_049642396.1">
    <property type="nucleotide sequence ID" value="NZ_LFTY01000002.1"/>
</dbReference>
<feature type="transmembrane region" description="Helical" evidence="1">
    <location>
        <begin position="159"/>
        <end position="179"/>
    </location>
</feature>
<feature type="transmembrane region" description="Helical" evidence="1">
    <location>
        <begin position="47"/>
        <end position="67"/>
    </location>
</feature>
<feature type="transmembrane region" description="Helical" evidence="1">
    <location>
        <begin position="255"/>
        <end position="274"/>
    </location>
</feature>
<reference evidence="3 4" key="1">
    <citation type="submission" date="2015-06" db="EMBL/GenBank/DDBJ databases">
        <title>Draft genome sequence of an Alphaproteobacteria species associated to the Mediterranean sponge Oscarella lobularis.</title>
        <authorList>
            <person name="Jourda C."/>
            <person name="Santini S."/>
            <person name="Claverie J.-M."/>
        </authorList>
    </citation>
    <scope>NUCLEOTIDE SEQUENCE [LARGE SCALE GENOMIC DNA]</scope>
    <source>
        <strain evidence="3">IGS</strain>
    </source>
</reference>
<name>A0A0J9GSP5_9RHOB</name>
<dbReference type="PATRIC" id="fig|1675527.3.peg.1558"/>
<feature type="transmembrane region" description="Helical" evidence="1">
    <location>
        <begin position="225"/>
        <end position="249"/>
    </location>
</feature>
<keyword evidence="1" id="KW-0812">Transmembrane</keyword>
<feature type="domain" description="EamA" evidence="2">
    <location>
        <begin position="17"/>
        <end position="145"/>
    </location>
</feature>
<keyword evidence="4" id="KW-1185">Reference proteome</keyword>
<dbReference type="InterPro" id="IPR037185">
    <property type="entry name" value="EmrE-like"/>
</dbReference>
<keyword evidence="1" id="KW-1133">Transmembrane helix</keyword>
<feature type="transmembrane region" description="Helical" evidence="1">
    <location>
        <begin position="281"/>
        <end position="298"/>
    </location>
</feature>
<dbReference type="Gene3D" id="1.10.3730.20">
    <property type="match status" value="1"/>
</dbReference>